<name>M0P1A7_9EURY</name>
<organism evidence="1 2">
    <name type="scientific">Halorubrum distributum JCM 13561</name>
    <dbReference type="NCBI Taxonomy" id="1227483"/>
    <lineage>
        <taxon>Archaea</taxon>
        <taxon>Methanobacteriati</taxon>
        <taxon>Methanobacteriota</taxon>
        <taxon>Stenosarchaea group</taxon>
        <taxon>Halobacteria</taxon>
        <taxon>Halobacteriales</taxon>
        <taxon>Haloferacaceae</taxon>
        <taxon>Halorubrum</taxon>
        <taxon>Halorubrum distributum group</taxon>
    </lineage>
</organism>
<dbReference type="PATRIC" id="fig|1227483.3.peg.505"/>
<evidence type="ECO:0008006" key="3">
    <source>
        <dbReference type="Google" id="ProtNLM"/>
    </source>
</evidence>
<protein>
    <recommendedName>
        <fullName evidence="3">Pyrrolo-quinoline quinone</fullName>
    </recommendedName>
</protein>
<reference evidence="1 2" key="1">
    <citation type="journal article" date="2014" name="PLoS Genet.">
        <title>Phylogenetically driven sequencing of extremely halophilic archaea reveals strategies for static and dynamic osmo-response.</title>
        <authorList>
            <person name="Becker E.A."/>
            <person name="Seitzer P.M."/>
            <person name="Tritt A."/>
            <person name="Larsen D."/>
            <person name="Krusor M."/>
            <person name="Yao A.I."/>
            <person name="Wu D."/>
            <person name="Madern D."/>
            <person name="Eisen J.A."/>
            <person name="Darling A.E."/>
            <person name="Facciotti M.T."/>
        </authorList>
    </citation>
    <scope>NUCLEOTIDE SEQUENCE [LARGE SCALE GENOMIC DNA]</scope>
    <source>
        <strain evidence="1 2">JCM 13561</strain>
    </source>
</reference>
<accession>M0P1A7</accession>
<dbReference type="Proteomes" id="UP000011581">
    <property type="component" value="Unassembled WGS sequence"/>
</dbReference>
<evidence type="ECO:0000313" key="1">
    <source>
        <dbReference type="EMBL" id="EMA63628.1"/>
    </source>
</evidence>
<comment type="caution">
    <text evidence="1">The sequence shown here is derived from an EMBL/GenBank/DDBJ whole genome shotgun (WGS) entry which is preliminary data.</text>
</comment>
<dbReference type="RefSeq" id="WP_008365079.1">
    <property type="nucleotide sequence ID" value="NZ_AOJF01000023.1"/>
</dbReference>
<dbReference type="AlphaFoldDB" id="M0P1A7"/>
<sequence>MVAVGADGSVEWEAPFPDGVEPEEVFAFGGRLVALDGDTAYGFRATPGERWSPLG</sequence>
<gene>
    <name evidence="1" type="ORF">C470_02615</name>
</gene>
<proteinExistence type="predicted"/>
<dbReference type="EMBL" id="AOJF01000023">
    <property type="protein sequence ID" value="EMA63628.1"/>
    <property type="molecule type" value="Genomic_DNA"/>
</dbReference>
<evidence type="ECO:0000313" key="2">
    <source>
        <dbReference type="Proteomes" id="UP000011581"/>
    </source>
</evidence>